<keyword evidence="2" id="KW-0812">Transmembrane</keyword>
<feature type="transmembrane region" description="Helical" evidence="2">
    <location>
        <begin position="81"/>
        <end position="99"/>
    </location>
</feature>
<evidence type="ECO:0000313" key="6">
    <source>
        <dbReference type="Proteomes" id="UP000241203"/>
    </source>
</evidence>
<dbReference type="SMART" id="SM00460">
    <property type="entry name" value="TGc"/>
    <property type="match status" value="1"/>
</dbReference>
<dbReference type="InterPro" id="IPR052901">
    <property type="entry name" value="Bact_TGase-like"/>
</dbReference>
<dbReference type="PANTHER" id="PTHR42736">
    <property type="entry name" value="PROTEIN-GLUTAMINE GAMMA-GLUTAMYLTRANSFERASE"/>
    <property type="match status" value="1"/>
</dbReference>
<name>A0A2P8GS20_9MICO</name>
<feature type="transmembrane region" description="Helical" evidence="2">
    <location>
        <begin position="26"/>
        <end position="48"/>
    </location>
</feature>
<dbReference type="SUPFAM" id="SSF54001">
    <property type="entry name" value="Cysteine proteinases"/>
    <property type="match status" value="1"/>
</dbReference>
<keyword evidence="2" id="KW-0472">Membrane</keyword>
<protein>
    <submittedName>
        <fullName evidence="5">DUF4129 domain-containing protein</fullName>
    </submittedName>
    <submittedName>
        <fullName evidence="4">Uncharacterized protein DUF4129</fullName>
    </submittedName>
</protein>
<dbReference type="AlphaFoldDB" id="A0A2P8GS20"/>
<dbReference type="PANTHER" id="PTHR42736:SF1">
    <property type="entry name" value="PROTEIN-GLUTAMINE GAMMA-GLUTAMYLTRANSFERASE"/>
    <property type="match status" value="1"/>
</dbReference>
<dbReference type="Gene3D" id="3.10.620.30">
    <property type="match status" value="1"/>
</dbReference>
<feature type="transmembrane region" description="Helical" evidence="2">
    <location>
        <begin position="642"/>
        <end position="663"/>
    </location>
</feature>
<dbReference type="InterPro" id="IPR021878">
    <property type="entry name" value="TgpA_N"/>
</dbReference>
<proteinExistence type="predicted"/>
<keyword evidence="2" id="KW-1133">Transmembrane helix</keyword>
<feature type="domain" description="Transglutaminase-like" evidence="3">
    <location>
        <begin position="512"/>
        <end position="579"/>
    </location>
</feature>
<dbReference type="InterPro" id="IPR038765">
    <property type="entry name" value="Papain-like_cys_pep_sf"/>
</dbReference>
<evidence type="ECO:0000313" key="7">
    <source>
        <dbReference type="Proteomes" id="UP000268291"/>
    </source>
</evidence>
<reference evidence="5 7" key="2">
    <citation type="submission" date="2018-12" db="EMBL/GenBank/DDBJ databases">
        <authorList>
            <person name="hu s."/>
            <person name="Xu Y."/>
            <person name="Xu B."/>
            <person name="Li F."/>
        </authorList>
    </citation>
    <scope>NUCLEOTIDE SEQUENCE [LARGE SCALE GENOMIC DNA]</scope>
    <source>
        <strain evidence="5 7">KSW2-17</strain>
    </source>
</reference>
<accession>A0A2P8GS20</accession>
<dbReference type="InterPro" id="IPR002931">
    <property type="entry name" value="Transglutaminase-like"/>
</dbReference>
<evidence type="ECO:0000256" key="1">
    <source>
        <dbReference type="SAM" id="MobiDB-lite"/>
    </source>
</evidence>
<dbReference type="Pfam" id="PF01841">
    <property type="entry name" value="Transglut_core"/>
    <property type="match status" value="1"/>
</dbReference>
<feature type="transmembrane region" description="Helical" evidence="2">
    <location>
        <begin position="138"/>
        <end position="161"/>
    </location>
</feature>
<gene>
    <name evidence="4" type="ORF">CLV49_0364</name>
    <name evidence="5" type="ORF">ELQ93_15800</name>
</gene>
<feature type="transmembrane region" description="Helical" evidence="2">
    <location>
        <begin position="242"/>
        <end position="263"/>
    </location>
</feature>
<feature type="transmembrane region" description="Helical" evidence="2">
    <location>
        <begin position="190"/>
        <end position="209"/>
    </location>
</feature>
<feature type="compositionally biased region" description="Basic residues" evidence="1">
    <location>
        <begin position="777"/>
        <end position="791"/>
    </location>
</feature>
<feature type="transmembrane region" description="Helical" evidence="2">
    <location>
        <begin position="54"/>
        <end position="74"/>
    </location>
</feature>
<comment type="caution">
    <text evidence="4">The sequence shown here is derived from an EMBL/GenBank/DDBJ whole genome shotgun (WGS) entry which is preliminary data.</text>
</comment>
<evidence type="ECO:0000313" key="4">
    <source>
        <dbReference type="EMBL" id="PSL36766.1"/>
    </source>
</evidence>
<evidence type="ECO:0000313" key="5">
    <source>
        <dbReference type="EMBL" id="RUQ84279.1"/>
    </source>
</evidence>
<dbReference type="Pfam" id="PF11992">
    <property type="entry name" value="TgpA_N"/>
    <property type="match status" value="1"/>
</dbReference>
<dbReference type="EMBL" id="PYAU01000001">
    <property type="protein sequence ID" value="PSL36766.1"/>
    <property type="molecule type" value="Genomic_DNA"/>
</dbReference>
<evidence type="ECO:0000259" key="3">
    <source>
        <dbReference type="SMART" id="SM00460"/>
    </source>
</evidence>
<dbReference type="EMBL" id="RZGY01000003">
    <property type="protein sequence ID" value="RUQ84279.1"/>
    <property type="molecule type" value="Genomic_DNA"/>
</dbReference>
<organism evidence="4 6">
    <name type="scientific">Labedella gwakjiensis</name>
    <dbReference type="NCBI Taxonomy" id="390269"/>
    <lineage>
        <taxon>Bacteria</taxon>
        <taxon>Bacillati</taxon>
        <taxon>Actinomycetota</taxon>
        <taxon>Actinomycetes</taxon>
        <taxon>Micrococcales</taxon>
        <taxon>Microbacteriaceae</taxon>
        <taxon>Labedella</taxon>
    </lineage>
</organism>
<feature type="region of interest" description="Disordered" evidence="1">
    <location>
        <begin position="574"/>
        <end position="626"/>
    </location>
</feature>
<keyword evidence="7" id="KW-1185">Reference proteome</keyword>
<feature type="region of interest" description="Disordered" evidence="1">
    <location>
        <begin position="777"/>
        <end position="799"/>
    </location>
</feature>
<feature type="transmembrane region" description="Helical" evidence="2">
    <location>
        <begin position="168"/>
        <end position="184"/>
    </location>
</feature>
<dbReference type="Proteomes" id="UP000268291">
    <property type="component" value="Unassembled WGS sequence"/>
</dbReference>
<evidence type="ECO:0000256" key="2">
    <source>
        <dbReference type="SAM" id="Phobius"/>
    </source>
</evidence>
<dbReference type="Proteomes" id="UP000241203">
    <property type="component" value="Unassembled WGS sequence"/>
</dbReference>
<sequence length="799" mass="83773">MSTESRGRRARRAASLRRSPDGSRRYVVGTLVASSAAILVAAVALWPIYESPALVRVVLGAVAVGQIVAVVGTVRRLGPWWLALLSTIAVALVGVPLAVPSQSIAGFLPSAGGLVALAEGAVLSWKRLLTIVTPVGDYQALLVPALLLVLAATVITTSVALRARVPDTAAIVPVLLLVSGIVLGPREPVLPVATSVALAAVLLLWLTALRERRTAMASPSSGATGSIVFTGRDRRRSAVASVLAAVAVVAVAVGVGAGATALLPPSADRAIARDAVEKPFSPREYPSPLSTFRAYNAAGEADSVVFTVDGLSSSRVRLAVMDDFDGVVWGVGDAEDPSDSGSFERLPFRLDPAVDGASSTVTVTVGSYDGVWLPGVGYLGSVDFDGARTGVLSDSLYYNANSGTSAVTAGLQEGDTYTVEGVEPATATIEEVAGLVPASTPSRPRDAPDALLDFLDRYVTAGDGAGANLSSVLDGLASVGYISHGVDPDEPSSPSGHGLDRLSRLLSDTPMVGDAEQYASLAALAARQLGFPSRVVMGFSHDAGDAESGGPVAFTGSDVAAWIEIEVAGSGWVAVDPTPAERPVPEEQPEDPSLIARPYPDLQPPADDEPDRSEQTAPDSSEPEDQAAVNPILEILLRIARVLSWVVIVVAVILSPFIAVVAAKARRRALRRRARDPESRITEGWREFRDAVVDYGIEPPPASTRHEVATLHGSRGAHRLAVLADRVAFSDLESSPEDADRAWRLVDELRRTLGERVDRRGRMLALVSLRSLGLRRARSRPAGRAPRRAPGRKGTSDER</sequence>
<reference evidence="4 6" key="1">
    <citation type="submission" date="2018-03" db="EMBL/GenBank/DDBJ databases">
        <title>Genomic Encyclopedia of Archaeal and Bacterial Type Strains, Phase II (KMG-II): from individual species to whole genera.</title>
        <authorList>
            <person name="Goeker M."/>
        </authorList>
    </citation>
    <scope>NUCLEOTIDE SEQUENCE [LARGE SCALE GENOMIC DNA]</scope>
    <source>
        <strain evidence="4 6">DSM 21548</strain>
    </source>
</reference>